<evidence type="ECO:0000256" key="1">
    <source>
        <dbReference type="ARBA" id="ARBA00004294"/>
    </source>
</evidence>
<dbReference type="AlphaFoldDB" id="A0A7S3J7W3"/>
<keyword evidence="2" id="KW-1134">Transmembrane beta strand</keyword>
<dbReference type="Gene3D" id="2.40.160.10">
    <property type="entry name" value="Porin"/>
    <property type="match status" value="1"/>
</dbReference>
<evidence type="ECO:0000313" key="4">
    <source>
        <dbReference type="EMBL" id="CAE0345942.1"/>
    </source>
</evidence>
<comment type="subcellular location">
    <subcellularLocation>
        <location evidence="1">Mitochondrion outer membrane</location>
    </subcellularLocation>
</comment>
<reference evidence="4" key="1">
    <citation type="submission" date="2021-01" db="EMBL/GenBank/DDBJ databases">
        <authorList>
            <person name="Corre E."/>
            <person name="Pelletier E."/>
            <person name="Niang G."/>
            <person name="Scheremetjew M."/>
            <person name="Finn R."/>
            <person name="Kale V."/>
            <person name="Holt S."/>
            <person name="Cochrane G."/>
            <person name="Meng A."/>
            <person name="Brown T."/>
            <person name="Cohen L."/>
        </authorList>
    </citation>
    <scope>NUCLEOTIDE SEQUENCE</scope>
    <source>
        <strain evidence="4">FSP1.4</strain>
    </source>
</reference>
<dbReference type="EMBL" id="HBII01011310">
    <property type="protein sequence ID" value="CAE0345942.1"/>
    <property type="molecule type" value="Transcribed_RNA"/>
</dbReference>
<dbReference type="InterPro" id="IPR037930">
    <property type="entry name" value="Tom40"/>
</dbReference>
<organism evidence="4">
    <name type="scientific">Euplotes harpa</name>
    <dbReference type="NCBI Taxonomy" id="151035"/>
    <lineage>
        <taxon>Eukaryota</taxon>
        <taxon>Sar</taxon>
        <taxon>Alveolata</taxon>
        <taxon>Ciliophora</taxon>
        <taxon>Intramacronucleata</taxon>
        <taxon>Spirotrichea</taxon>
        <taxon>Hypotrichia</taxon>
        <taxon>Euplotida</taxon>
        <taxon>Euplotidae</taxon>
        <taxon>Euplotes</taxon>
    </lineage>
</organism>
<gene>
    <name evidence="4" type="ORF">EHAR0213_LOCUS4852</name>
</gene>
<protein>
    <submittedName>
        <fullName evidence="4">Uncharacterized protein</fullName>
    </submittedName>
</protein>
<dbReference type="GO" id="GO:0005741">
    <property type="term" value="C:mitochondrial outer membrane"/>
    <property type="evidence" value="ECO:0007669"/>
    <property type="project" value="UniProtKB-SubCell"/>
</dbReference>
<accession>A0A7S3J7W3</accession>
<evidence type="ECO:0000256" key="3">
    <source>
        <dbReference type="ARBA" id="ARBA00022787"/>
    </source>
</evidence>
<name>A0A7S3J7W3_9SPIT</name>
<keyword evidence="3" id="KW-0496">Mitochondrion</keyword>
<keyword evidence="2" id="KW-0812">Transmembrane</keyword>
<evidence type="ECO:0000256" key="2">
    <source>
        <dbReference type="ARBA" id="ARBA00022452"/>
    </source>
</evidence>
<sequence length="144" mass="16086">MMQTITPNLASGFEAMWHPQMRDFVFNYGFKYTNNNHTFLGQYIPIAKKDAITFGYINRTSNKLQLFGELRASPDGFSESTFGFKLRFNSGVITGTANSHFKLTSSIQMATESMLMTMLNTSMDFSKPDKPVTFGIAISFGGGM</sequence>
<dbReference type="GO" id="GO:0008320">
    <property type="term" value="F:protein transmembrane transporter activity"/>
    <property type="evidence" value="ECO:0007669"/>
    <property type="project" value="InterPro"/>
</dbReference>
<dbReference type="InterPro" id="IPR023614">
    <property type="entry name" value="Porin_dom_sf"/>
</dbReference>
<proteinExistence type="predicted"/>
<dbReference type="PANTHER" id="PTHR10802">
    <property type="entry name" value="MITOCHONDRIAL IMPORT RECEPTOR SUBUNIT TOM40"/>
    <property type="match status" value="1"/>
</dbReference>
<keyword evidence="2" id="KW-0472">Membrane</keyword>
<keyword evidence="3" id="KW-1000">Mitochondrion outer membrane</keyword>
<dbReference type="GO" id="GO:0030150">
    <property type="term" value="P:protein import into mitochondrial matrix"/>
    <property type="evidence" value="ECO:0007669"/>
    <property type="project" value="InterPro"/>
</dbReference>